<organism evidence="11">
    <name type="scientific">candidate division TA06 bacterium ADurb.Bin131</name>
    <dbReference type="NCBI Taxonomy" id="1852827"/>
    <lineage>
        <taxon>Bacteria</taxon>
        <taxon>Bacteria division TA06</taxon>
    </lineage>
</organism>
<dbReference type="EMBL" id="MWDQ01000150">
    <property type="protein sequence ID" value="OQB71713.1"/>
    <property type="molecule type" value="Genomic_DNA"/>
</dbReference>
<sequence length="286" mass="32136">MIIIPAIDLKKSKVVRLHKGRFENVTSYGLNPEDIVRNFILKGAKRIHIVSLLGAKDGKILEEDTSTIKSMVKIRDIMAFEKCEIQVGGGLRKIEQIKTFLGMGIDYLIVGTAIVLPQLLELNFSLSDIAKVYNLADKKFDIEKEMPEPNIIDKMDLNMKKRIIVSIDISRDSVALSGWLVTIPVEPSYVIKKLVEKGFFRFMITDTTRDGTMDGINIEAFSQIINKSNELTEQDLEFIIGGGVASEKDIEDIVESKLPVSGVVIGKALYEQKVQLHTLIKRFQKP</sequence>
<evidence type="ECO:0000256" key="8">
    <source>
        <dbReference type="ARBA" id="ARBA00023235"/>
    </source>
</evidence>
<dbReference type="HAMAP" id="MF_01014">
    <property type="entry name" value="HisA"/>
    <property type="match status" value="1"/>
</dbReference>
<dbReference type="PANTHER" id="PTHR43090:SF2">
    <property type="entry name" value="1-(5-PHOSPHORIBOSYL)-5-[(5-PHOSPHORIBOSYLAMINO)METHYLIDENEAMINO] IMIDAZOLE-4-CARBOXAMIDE ISOMERASE"/>
    <property type="match status" value="1"/>
</dbReference>
<dbReference type="AlphaFoldDB" id="A0A1V6C460"/>
<evidence type="ECO:0000256" key="7">
    <source>
        <dbReference type="ARBA" id="ARBA00023102"/>
    </source>
</evidence>
<dbReference type="GO" id="GO:0005737">
    <property type="term" value="C:cytoplasm"/>
    <property type="evidence" value="ECO:0007669"/>
    <property type="project" value="UniProtKB-SubCell"/>
</dbReference>
<feature type="active site" description="Proton acceptor" evidence="9">
    <location>
        <position position="8"/>
    </location>
</feature>
<dbReference type="InterPro" id="IPR006062">
    <property type="entry name" value="His_biosynth"/>
</dbReference>
<protein>
    <recommendedName>
        <fullName evidence="9">1-(5-phosphoribosyl)-5-[(5-phosphoribosylamino)methylideneamino] imidazole-4-carboxamide isomerase</fullName>
        <ecNumber evidence="9">5.3.1.16</ecNumber>
    </recommendedName>
    <alternativeName>
        <fullName evidence="9">Phosphoribosylformimino-5-aminoimidazole carboxamide ribotide isomerase</fullName>
    </alternativeName>
</protein>
<dbReference type="SUPFAM" id="SSF51366">
    <property type="entry name" value="Ribulose-phoshate binding barrel"/>
    <property type="match status" value="1"/>
</dbReference>
<evidence type="ECO:0000256" key="6">
    <source>
        <dbReference type="ARBA" id="ARBA00022605"/>
    </source>
</evidence>
<dbReference type="InterPro" id="IPR044524">
    <property type="entry name" value="Isoase_HisA-like"/>
</dbReference>
<evidence type="ECO:0000256" key="3">
    <source>
        <dbReference type="ARBA" id="ARBA00005133"/>
    </source>
</evidence>
<comment type="catalytic activity">
    <reaction evidence="1 9">
        <text>1-(5-phospho-beta-D-ribosyl)-5-[(5-phospho-beta-D-ribosylamino)methylideneamino]imidazole-4-carboxamide = 5-[(5-phospho-1-deoxy-D-ribulos-1-ylimino)methylamino]-1-(5-phospho-beta-D-ribosyl)imidazole-4-carboxamide</text>
        <dbReference type="Rhea" id="RHEA:15469"/>
        <dbReference type="ChEBI" id="CHEBI:58435"/>
        <dbReference type="ChEBI" id="CHEBI:58525"/>
        <dbReference type="EC" id="5.3.1.16"/>
    </reaction>
</comment>
<evidence type="ECO:0000256" key="1">
    <source>
        <dbReference type="ARBA" id="ARBA00000901"/>
    </source>
</evidence>
<evidence type="ECO:0000256" key="5">
    <source>
        <dbReference type="ARBA" id="ARBA00022490"/>
    </source>
</evidence>
<dbReference type="GO" id="GO:0003949">
    <property type="term" value="F:1-(5-phosphoribosyl)-5-[(5-phosphoribosylamino)methylideneamino]imidazole-4-carboxamide isomerase activity"/>
    <property type="evidence" value="ECO:0007669"/>
    <property type="project" value="UniProtKB-UniRule"/>
</dbReference>
<accession>A0A1V6C460</accession>
<dbReference type="UniPathway" id="UPA00031">
    <property type="reaction ID" value="UER00009"/>
</dbReference>
<dbReference type="EC" id="5.3.1.16" evidence="9"/>
<dbReference type="GO" id="GO:0000105">
    <property type="term" value="P:L-histidine biosynthetic process"/>
    <property type="evidence" value="ECO:0007669"/>
    <property type="project" value="UniProtKB-UniRule"/>
</dbReference>
<comment type="caution">
    <text evidence="11">The sequence shown here is derived from an EMBL/GenBank/DDBJ whole genome shotgun (WGS) entry which is preliminary data.</text>
</comment>
<gene>
    <name evidence="9 11" type="primary">hisA</name>
    <name evidence="11" type="ORF">BWX89_01634</name>
</gene>
<comment type="similarity">
    <text evidence="4 9 10">Belongs to the HisA/HisF family.</text>
</comment>
<evidence type="ECO:0000256" key="10">
    <source>
        <dbReference type="RuleBase" id="RU003657"/>
    </source>
</evidence>
<proteinExistence type="inferred from homology"/>
<dbReference type="Pfam" id="PF00977">
    <property type="entry name" value="His_biosynth"/>
    <property type="match status" value="2"/>
</dbReference>
<evidence type="ECO:0000313" key="11">
    <source>
        <dbReference type="EMBL" id="OQB71713.1"/>
    </source>
</evidence>
<feature type="active site" description="Proton donor" evidence="9">
    <location>
        <position position="168"/>
    </location>
</feature>
<keyword evidence="8 9" id="KW-0413">Isomerase</keyword>
<dbReference type="Proteomes" id="UP000485562">
    <property type="component" value="Unassembled WGS sequence"/>
</dbReference>
<evidence type="ECO:0000256" key="2">
    <source>
        <dbReference type="ARBA" id="ARBA00004496"/>
    </source>
</evidence>
<evidence type="ECO:0000256" key="4">
    <source>
        <dbReference type="ARBA" id="ARBA00009667"/>
    </source>
</evidence>
<evidence type="ECO:0000256" key="9">
    <source>
        <dbReference type="HAMAP-Rule" id="MF_01014"/>
    </source>
</evidence>
<dbReference type="InterPro" id="IPR011060">
    <property type="entry name" value="RibuloseP-bd_barrel"/>
</dbReference>
<comment type="subcellular location">
    <subcellularLocation>
        <location evidence="2 9">Cytoplasm</location>
    </subcellularLocation>
</comment>
<keyword evidence="5 9" id="KW-0963">Cytoplasm</keyword>
<dbReference type="Gene3D" id="3.20.20.70">
    <property type="entry name" value="Aldolase class I"/>
    <property type="match status" value="2"/>
</dbReference>
<keyword evidence="6 9" id="KW-0028">Amino-acid biosynthesis</keyword>
<dbReference type="PANTHER" id="PTHR43090">
    <property type="entry name" value="1-(5-PHOSPHORIBOSYL)-5-[(5-PHOSPHORIBOSYLAMINO)METHYLIDENEAMINO] IMIDAZOLE-4-CARBOXAMIDE ISOMERASE"/>
    <property type="match status" value="1"/>
</dbReference>
<keyword evidence="7 9" id="KW-0368">Histidine biosynthesis</keyword>
<dbReference type="InterPro" id="IPR013785">
    <property type="entry name" value="Aldolase_TIM"/>
</dbReference>
<dbReference type="InterPro" id="IPR023016">
    <property type="entry name" value="HisA/PriA"/>
</dbReference>
<reference evidence="11" key="1">
    <citation type="submission" date="2017-02" db="EMBL/GenBank/DDBJ databases">
        <title>Delving into the versatile metabolic prowess of the omnipresent phylum Bacteroidetes.</title>
        <authorList>
            <person name="Nobu M.K."/>
            <person name="Mei R."/>
            <person name="Narihiro T."/>
            <person name="Kuroda K."/>
            <person name="Liu W.-T."/>
        </authorList>
    </citation>
    <scope>NUCLEOTIDE SEQUENCE</scope>
    <source>
        <strain evidence="11">ADurb.Bin131</strain>
    </source>
</reference>
<dbReference type="GO" id="GO:0000162">
    <property type="term" value="P:L-tryptophan biosynthetic process"/>
    <property type="evidence" value="ECO:0007669"/>
    <property type="project" value="TreeGrafter"/>
</dbReference>
<comment type="pathway">
    <text evidence="3 9">Amino-acid biosynthesis; L-histidine biosynthesis; L-histidine from 5-phospho-alpha-D-ribose 1-diphosphate: step 4/9.</text>
</comment>
<name>A0A1V6C460_UNCT6</name>